<accession>A0A6J5MVG6</accession>
<keyword evidence="1" id="KW-1133">Transmembrane helix</keyword>
<sequence>MRYQDEQQINELEKLFQKLIVLIAVIIFTTIAITVLTVKGCSNTIAPVHFKENYTPTKFNKL</sequence>
<dbReference type="EMBL" id="LR796477">
    <property type="protein sequence ID" value="CAB4147659.1"/>
    <property type="molecule type" value="Genomic_DNA"/>
</dbReference>
<keyword evidence="1" id="KW-0472">Membrane</keyword>
<keyword evidence="1" id="KW-0812">Transmembrane</keyword>
<proteinExistence type="predicted"/>
<gene>
    <name evidence="2" type="ORF">UFOVP514_40</name>
</gene>
<protein>
    <submittedName>
        <fullName evidence="2">Uncharacterized protein</fullName>
    </submittedName>
</protein>
<evidence type="ECO:0000313" key="2">
    <source>
        <dbReference type="EMBL" id="CAB4147659.1"/>
    </source>
</evidence>
<reference evidence="2" key="1">
    <citation type="submission" date="2020-04" db="EMBL/GenBank/DDBJ databases">
        <authorList>
            <person name="Chiriac C."/>
            <person name="Salcher M."/>
            <person name="Ghai R."/>
            <person name="Kavagutti S V."/>
        </authorList>
    </citation>
    <scope>NUCLEOTIDE SEQUENCE</scope>
</reference>
<organism evidence="2">
    <name type="scientific">uncultured Caudovirales phage</name>
    <dbReference type="NCBI Taxonomy" id="2100421"/>
    <lineage>
        <taxon>Viruses</taxon>
        <taxon>Duplodnaviria</taxon>
        <taxon>Heunggongvirae</taxon>
        <taxon>Uroviricota</taxon>
        <taxon>Caudoviricetes</taxon>
        <taxon>Peduoviridae</taxon>
        <taxon>Maltschvirus</taxon>
        <taxon>Maltschvirus maltsch</taxon>
    </lineage>
</organism>
<name>A0A6J5MVG6_9CAUD</name>
<feature type="transmembrane region" description="Helical" evidence="1">
    <location>
        <begin position="20"/>
        <end position="38"/>
    </location>
</feature>
<evidence type="ECO:0000256" key="1">
    <source>
        <dbReference type="SAM" id="Phobius"/>
    </source>
</evidence>